<organism evidence="4 5">
    <name type="scientific">Massilia eburnea</name>
    <dbReference type="NCBI Taxonomy" id="1776165"/>
    <lineage>
        <taxon>Bacteria</taxon>
        <taxon>Pseudomonadati</taxon>
        <taxon>Pseudomonadota</taxon>
        <taxon>Betaproteobacteria</taxon>
        <taxon>Burkholderiales</taxon>
        <taxon>Oxalobacteraceae</taxon>
        <taxon>Telluria group</taxon>
        <taxon>Massilia</taxon>
    </lineage>
</organism>
<comment type="caution">
    <text evidence="4">The sequence shown here is derived from an EMBL/GenBank/DDBJ whole genome shotgun (WGS) entry which is preliminary data.</text>
</comment>
<feature type="chain" id="PRO_5026804336" description="YCII-related domain-containing protein" evidence="2">
    <location>
        <begin position="31"/>
        <end position="164"/>
    </location>
</feature>
<dbReference type="Proteomes" id="UP000472320">
    <property type="component" value="Unassembled WGS sequence"/>
</dbReference>
<comment type="similarity">
    <text evidence="1">Belongs to the YciI family.</text>
</comment>
<evidence type="ECO:0000313" key="5">
    <source>
        <dbReference type="Proteomes" id="UP000472320"/>
    </source>
</evidence>
<evidence type="ECO:0000256" key="1">
    <source>
        <dbReference type="ARBA" id="ARBA00007689"/>
    </source>
</evidence>
<accession>A0A6L6QQ27</accession>
<dbReference type="InterPro" id="IPR005545">
    <property type="entry name" value="YCII"/>
</dbReference>
<proteinExistence type="inferred from homology"/>
<feature type="domain" description="YCII-related" evidence="3">
    <location>
        <begin position="62"/>
        <end position="134"/>
    </location>
</feature>
<evidence type="ECO:0000259" key="3">
    <source>
        <dbReference type="Pfam" id="PF03795"/>
    </source>
</evidence>
<dbReference type="Gene3D" id="3.30.70.1060">
    <property type="entry name" value="Dimeric alpha+beta barrel"/>
    <property type="match status" value="1"/>
</dbReference>
<keyword evidence="2" id="KW-0732">Signal</keyword>
<dbReference type="InterPro" id="IPR011008">
    <property type="entry name" value="Dimeric_a/b-barrel"/>
</dbReference>
<dbReference type="AlphaFoldDB" id="A0A6L6QQ27"/>
<keyword evidence="5" id="KW-1185">Reference proteome</keyword>
<dbReference type="SUPFAM" id="SSF54909">
    <property type="entry name" value="Dimeric alpha+beta barrel"/>
    <property type="match status" value="1"/>
</dbReference>
<reference evidence="4 5" key="1">
    <citation type="submission" date="2019-11" db="EMBL/GenBank/DDBJ databases">
        <title>Type strains purchased from KCTC, JCM and DSMZ.</title>
        <authorList>
            <person name="Lu H."/>
        </authorList>
    </citation>
    <scope>NUCLEOTIDE SEQUENCE [LARGE SCALE GENOMIC DNA]</scope>
    <source>
        <strain evidence="4 5">JCM 31587</strain>
    </source>
</reference>
<gene>
    <name evidence="4" type="ORF">GM658_25670</name>
</gene>
<evidence type="ECO:0000313" key="4">
    <source>
        <dbReference type="EMBL" id="MTW14007.1"/>
    </source>
</evidence>
<evidence type="ECO:0000256" key="2">
    <source>
        <dbReference type="SAM" id="SignalP"/>
    </source>
</evidence>
<feature type="signal peptide" evidence="2">
    <location>
        <begin position="1"/>
        <end position="30"/>
    </location>
</feature>
<dbReference type="OrthoDB" id="8481699at2"/>
<sequence>MQGYAGNEGRTVKKILGAALLAVAGFSVQAQTTVPVSYDAELAKSLGGNENGMRKYVFVVLRTGPNKVPAGQERTEMFAGHMANIQRLANERKLAYAGPLDGVDGARGIFIFAVDSIDEAKALVATDPVIIKGEMVAEYHMHFGSAGLMMVNQVHSQISKPAAK</sequence>
<name>A0A6L6QQ27_9BURK</name>
<dbReference type="Pfam" id="PF03795">
    <property type="entry name" value="YCII"/>
    <property type="match status" value="1"/>
</dbReference>
<dbReference type="EMBL" id="WNKX01000031">
    <property type="protein sequence ID" value="MTW14007.1"/>
    <property type="molecule type" value="Genomic_DNA"/>
</dbReference>
<protein>
    <recommendedName>
        <fullName evidence="3">YCII-related domain-containing protein</fullName>
    </recommendedName>
</protein>